<name>S0G2Y1_9BACT</name>
<feature type="domain" description="Helicase ATP-binding" evidence="10">
    <location>
        <begin position="236"/>
        <end position="415"/>
    </location>
</feature>
<dbReference type="SMART" id="SM00487">
    <property type="entry name" value="DEXDc"/>
    <property type="match status" value="1"/>
</dbReference>
<dbReference type="GO" id="GO:0046872">
    <property type="term" value="F:metal ion binding"/>
    <property type="evidence" value="ECO:0007669"/>
    <property type="project" value="UniProtKB-KW"/>
</dbReference>
<comment type="similarity">
    <text evidence="1">In the N-terminal section; belongs to the CRISPR-associated nuclease Cas3-HD family.</text>
</comment>
<dbReference type="Gene3D" id="3.40.50.300">
    <property type="entry name" value="P-loop containing nucleotide triphosphate hydrolases"/>
    <property type="match status" value="2"/>
</dbReference>
<dbReference type="InterPro" id="IPR006474">
    <property type="entry name" value="Helicase_Cas3_CRISPR-ass_core"/>
</dbReference>
<dbReference type="AlphaFoldDB" id="S0G2Y1"/>
<dbReference type="InterPro" id="IPR027417">
    <property type="entry name" value="P-loop_NTPase"/>
</dbReference>
<dbReference type="Gene3D" id="1.10.3210.30">
    <property type="match status" value="1"/>
</dbReference>
<evidence type="ECO:0000256" key="8">
    <source>
        <dbReference type="ARBA" id="ARBA00022840"/>
    </source>
</evidence>
<keyword evidence="9" id="KW-0051">Antiviral defense</keyword>
<dbReference type="GO" id="GO:0004386">
    <property type="term" value="F:helicase activity"/>
    <property type="evidence" value="ECO:0007669"/>
    <property type="project" value="UniProtKB-KW"/>
</dbReference>
<dbReference type="InterPro" id="IPR006483">
    <property type="entry name" value="CRISPR-assoc_Cas3_HD"/>
</dbReference>
<dbReference type="InterPro" id="IPR014001">
    <property type="entry name" value="Helicase_ATP-bd"/>
</dbReference>
<dbReference type="NCBIfam" id="TIGR01587">
    <property type="entry name" value="cas3_core"/>
    <property type="match status" value="1"/>
</dbReference>
<accession>S0G2Y1</accession>
<evidence type="ECO:0000313" key="13">
    <source>
        <dbReference type="Proteomes" id="UP000014216"/>
    </source>
</evidence>
<dbReference type="InterPro" id="IPR011545">
    <property type="entry name" value="DEAD/DEAH_box_helicase_dom"/>
</dbReference>
<dbReference type="PATRIC" id="fig|1286635.3.peg.3168"/>
<dbReference type="EMBL" id="APJX01000007">
    <property type="protein sequence ID" value="EMS78532.1"/>
    <property type="molecule type" value="Genomic_DNA"/>
</dbReference>
<keyword evidence="13" id="KW-1185">Reference proteome</keyword>
<keyword evidence="8" id="KW-0067">ATP-binding</keyword>
<gene>
    <name evidence="12" type="primary">cas3</name>
    <name evidence="12" type="ORF">Dpo_7c00020</name>
</gene>
<organism evidence="12 13">
    <name type="scientific">Desulfotignum phosphitoxidans DSM 13687</name>
    <dbReference type="NCBI Taxonomy" id="1286635"/>
    <lineage>
        <taxon>Bacteria</taxon>
        <taxon>Pseudomonadati</taxon>
        <taxon>Thermodesulfobacteriota</taxon>
        <taxon>Desulfobacteria</taxon>
        <taxon>Desulfobacterales</taxon>
        <taxon>Desulfobacteraceae</taxon>
        <taxon>Desulfotignum</taxon>
    </lineage>
</organism>
<dbReference type="Pfam" id="PF22590">
    <property type="entry name" value="Cas3-like_C_2"/>
    <property type="match status" value="1"/>
</dbReference>
<dbReference type="OrthoDB" id="9810236at2"/>
<dbReference type="GO" id="GO:0051607">
    <property type="term" value="P:defense response to virus"/>
    <property type="evidence" value="ECO:0007669"/>
    <property type="project" value="UniProtKB-KW"/>
</dbReference>
<evidence type="ECO:0000256" key="4">
    <source>
        <dbReference type="ARBA" id="ARBA00022723"/>
    </source>
</evidence>
<dbReference type="InterPro" id="IPR054712">
    <property type="entry name" value="Cas3-like_dom"/>
</dbReference>
<dbReference type="NCBIfam" id="TIGR01596">
    <property type="entry name" value="cas3_HD"/>
    <property type="match status" value="1"/>
</dbReference>
<keyword evidence="6" id="KW-0378">Hydrolase</keyword>
<dbReference type="Pfam" id="PF00270">
    <property type="entry name" value="DEAD"/>
    <property type="match status" value="1"/>
</dbReference>
<evidence type="ECO:0000259" key="11">
    <source>
        <dbReference type="PROSITE" id="PS51643"/>
    </source>
</evidence>
<evidence type="ECO:0000256" key="5">
    <source>
        <dbReference type="ARBA" id="ARBA00022741"/>
    </source>
</evidence>
<keyword evidence="4" id="KW-0479">Metal-binding</keyword>
<evidence type="ECO:0000256" key="6">
    <source>
        <dbReference type="ARBA" id="ARBA00022801"/>
    </source>
</evidence>
<keyword evidence="3" id="KW-0540">Nuclease</keyword>
<dbReference type="Proteomes" id="UP000014216">
    <property type="component" value="Unassembled WGS sequence"/>
</dbReference>
<dbReference type="PROSITE" id="PS51192">
    <property type="entry name" value="HELICASE_ATP_BIND_1"/>
    <property type="match status" value="1"/>
</dbReference>
<keyword evidence="5" id="KW-0547">Nucleotide-binding</keyword>
<dbReference type="PROSITE" id="PS51643">
    <property type="entry name" value="HD_CAS3"/>
    <property type="match status" value="1"/>
</dbReference>
<evidence type="ECO:0000256" key="2">
    <source>
        <dbReference type="ARBA" id="ARBA00009046"/>
    </source>
</evidence>
<feature type="domain" description="HD Cas3-type" evidence="11">
    <location>
        <begin position="13"/>
        <end position="179"/>
    </location>
</feature>
<protein>
    <submittedName>
        <fullName evidence="12">CRISPR-associated helicase Cas3</fullName>
    </submittedName>
</protein>
<evidence type="ECO:0000259" key="10">
    <source>
        <dbReference type="PROSITE" id="PS51192"/>
    </source>
</evidence>
<dbReference type="GO" id="GO:0016787">
    <property type="term" value="F:hydrolase activity"/>
    <property type="evidence" value="ECO:0007669"/>
    <property type="project" value="UniProtKB-KW"/>
</dbReference>
<dbReference type="CDD" id="cd09641">
    <property type="entry name" value="Cas3''_I"/>
    <property type="match status" value="1"/>
</dbReference>
<evidence type="ECO:0000256" key="1">
    <source>
        <dbReference type="ARBA" id="ARBA00006847"/>
    </source>
</evidence>
<comment type="similarity">
    <text evidence="2">In the central section; belongs to the CRISPR-associated helicase Cas3 family.</text>
</comment>
<dbReference type="SUPFAM" id="SSF109604">
    <property type="entry name" value="HD-domain/PDEase-like"/>
    <property type="match status" value="1"/>
</dbReference>
<sequence length="724" mass="82191">MKQFYAHSTDSKDTSDWQLLDTHLDNVAKRAGRFADCFDGKEWAETIGKIHDLGKGSCSWQAYLRHVTGVVDEFCKYFEGHPSHAFTGAQVLYNLSKDTGKLLSYCVAGHHGGLPNWSDTSASALKDRLSQQYPKVDVAYSIPKLPGSCPLVFDQSRLGFQFQFFTRMLFSCLVDADFLDTEESIDGNKAVWRSQYASLDKISQKFWLNFKTLRNTADLKLLVNRQRENVLRDCLAAAEENPGIFSLTVPTGGGKTLASLAFALNHAQKFDKQRIIYVIPFTSIIEQNAKVFRGMVGNDSVLEHHCNFSVDEGDWKTKLASENWDAPVIVTTNVQFFDSFYANKPSKCRKLHNVANSIIIFDEVQAIPVENLKPCLEVIRELSLNYNVTSVLCTATQPAIHFSESFKSGLKDVKEIIQNIPDLFSKLKRTEETYIGQLSVQEIAGRLSGYKQVLCIVNTRQQALDIYNALPESNENFHLSALMYPAHRTKMFEKIKSLLDPSKKMPCRVISTQLIEAGVDIDFPCVFRSVAGIDSIAQAAGRCNRNGLHDQPQKVYIFDVTEAPNQMFFRKAAQSAEKLFERFDLKLTSPECVNEYFLDFFWKNEQHMDRKAILEKCGMAQSLDIPFKEISEFKMIDSPTVPIVIALEDEARKLTDLLPLEKYPGRVLRKLQQYCVQIYPYQLDAIKDWLENPISGVWVLRSDLLYERKTGLKCDPPRGNAFFG</sequence>
<dbReference type="SUPFAM" id="SSF52540">
    <property type="entry name" value="P-loop containing nucleoside triphosphate hydrolases"/>
    <property type="match status" value="1"/>
</dbReference>
<evidence type="ECO:0000313" key="12">
    <source>
        <dbReference type="EMBL" id="EMS78532.1"/>
    </source>
</evidence>
<evidence type="ECO:0000256" key="3">
    <source>
        <dbReference type="ARBA" id="ARBA00022722"/>
    </source>
</evidence>
<reference evidence="12 13" key="1">
    <citation type="journal article" date="2013" name="Genome Announc.">
        <title>Draft Genome Sequence of Desulfotignum phosphitoxidans DSM 13687 Strain FiPS-3.</title>
        <authorList>
            <person name="Poehlein A."/>
            <person name="Daniel R."/>
            <person name="Simeonova D.D."/>
        </authorList>
    </citation>
    <scope>NUCLEOTIDE SEQUENCE [LARGE SCALE GENOMIC DNA]</scope>
    <source>
        <strain evidence="12 13">DSM 13687</strain>
    </source>
</reference>
<dbReference type="GO" id="GO:0003676">
    <property type="term" value="F:nucleic acid binding"/>
    <property type="evidence" value="ECO:0007669"/>
    <property type="project" value="InterPro"/>
</dbReference>
<proteinExistence type="inferred from homology"/>
<keyword evidence="7" id="KW-0347">Helicase</keyword>
<dbReference type="GO" id="GO:0004518">
    <property type="term" value="F:nuclease activity"/>
    <property type="evidence" value="ECO:0007669"/>
    <property type="project" value="UniProtKB-KW"/>
</dbReference>
<dbReference type="CDD" id="cd17930">
    <property type="entry name" value="DEXHc_cas3"/>
    <property type="match status" value="1"/>
</dbReference>
<evidence type="ECO:0000256" key="7">
    <source>
        <dbReference type="ARBA" id="ARBA00022806"/>
    </source>
</evidence>
<evidence type="ECO:0000256" key="9">
    <source>
        <dbReference type="ARBA" id="ARBA00023118"/>
    </source>
</evidence>
<dbReference type="InterPro" id="IPR038257">
    <property type="entry name" value="CRISPR-assoc_Cas3_HD_sf"/>
</dbReference>
<dbReference type="Pfam" id="PF18019">
    <property type="entry name" value="Cas3_HD"/>
    <property type="match status" value="1"/>
</dbReference>
<comment type="caution">
    <text evidence="12">The sequence shown here is derived from an EMBL/GenBank/DDBJ whole genome shotgun (WGS) entry which is preliminary data.</text>
</comment>
<dbReference type="GO" id="GO:0005524">
    <property type="term" value="F:ATP binding"/>
    <property type="evidence" value="ECO:0007669"/>
    <property type="project" value="UniProtKB-KW"/>
</dbReference>